<dbReference type="PANTHER" id="PTHR11709">
    <property type="entry name" value="MULTI-COPPER OXIDASE"/>
    <property type="match status" value="1"/>
</dbReference>
<feature type="chain" id="PRO_5040238864" evidence="7">
    <location>
        <begin position="19"/>
        <end position="612"/>
    </location>
</feature>
<evidence type="ECO:0000259" key="9">
    <source>
        <dbReference type="Pfam" id="PF07731"/>
    </source>
</evidence>
<evidence type="ECO:0000256" key="3">
    <source>
        <dbReference type="ARBA" id="ARBA00022737"/>
    </source>
</evidence>
<evidence type="ECO:0000256" key="2">
    <source>
        <dbReference type="ARBA" id="ARBA00022723"/>
    </source>
</evidence>
<feature type="domain" description="Plastocyanin-like" evidence="9">
    <location>
        <begin position="436"/>
        <end position="573"/>
    </location>
</feature>
<evidence type="ECO:0000313" key="12">
    <source>
        <dbReference type="Proteomes" id="UP000800093"/>
    </source>
</evidence>
<keyword evidence="7" id="KW-0732">Signal</keyword>
<protein>
    <submittedName>
        <fullName evidence="11">Laccase 2</fullName>
    </submittedName>
</protein>
<keyword evidence="3" id="KW-0677">Repeat</keyword>
<dbReference type="CDD" id="cd13880">
    <property type="entry name" value="CuRO_2_MaLCC_like"/>
    <property type="match status" value="1"/>
</dbReference>
<keyword evidence="5" id="KW-0186">Copper</keyword>
<dbReference type="Gene3D" id="2.60.40.420">
    <property type="entry name" value="Cupredoxins - blue copper proteins"/>
    <property type="match status" value="3"/>
</dbReference>
<evidence type="ECO:0000259" key="8">
    <source>
        <dbReference type="Pfam" id="PF00394"/>
    </source>
</evidence>
<keyword evidence="12" id="KW-1185">Reference proteome</keyword>
<dbReference type="GO" id="GO:0016491">
    <property type="term" value="F:oxidoreductase activity"/>
    <property type="evidence" value="ECO:0007669"/>
    <property type="project" value="UniProtKB-KW"/>
</dbReference>
<dbReference type="InterPro" id="IPR011706">
    <property type="entry name" value="Cu-oxidase_C"/>
</dbReference>
<comment type="similarity">
    <text evidence="1">Belongs to the multicopper oxidase family.</text>
</comment>
<evidence type="ECO:0000256" key="4">
    <source>
        <dbReference type="ARBA" id="ARBA00023002"/>
    </source>
</evidence>
<dbReference type="FunFam" id="2.60.40.420:FF:000038">
    <property type="entry name" value="Extracellular dihydrogeodin oxidase/laccase"/>
    <property type="match status" value="1"/>
</dbReference>
<dbReference type="InterPro" id="IPR045087">
    <property type="entry name" value="Cu-oxidase_fam"/>
</dbReference>
<feature type="domain" description="Plastocyanin-like" evidence="10">
    <location>
        <begin position="82"/>
        <end position="196"/>
    </location>
</feature>
<dbReference type="Pfam" id="PF07731">
    <property type="entry name" value="Cu-oxidase_2"/>
    <property type="match status" value="1"/>
</dbReference>
<name>A0A9P4K4V1_9PLEO</name>
<organism evidence="11 12">
    <name type="scientific">Lojkania enalia</name>
    <dbReference type="NCBI Taxonomy" id="147567"/>
    <lineage>
        <taxon>Eukaryota</taxon>
        <taxon>Fungi</taxon>
        <taxon>Dikarya</taxon>
        <taxon>Ascomycota</taxon>
        <taxon>Pezizomycotina</taxon>
        <taxon>Dothideomycetes</taxon>
        <taxon>Pleosporomycetidae</taxon>
        <taxon>Pleosporales</taxon>
        <taxon>Pleosporales incertae sedis</taxon>
        <taxon>Lojkania</taxon>
    </lineage>
</organism>
<dbReference type="Proteomes" id="UP000800093">
    <property type="component" value="Unassembled WGS sequence"/>
</dbReference>
<dbReference type="AlphaFoldDB" id="A0A9P4K4V1"/>
<evidence type="ECO:0000259" key="10">
    <source>
        <dbReference type="Pfam" id="PF07732"/>
    </source>
</evidence>
<evidence type="ECO:0000256" key="1">
    <source>
        <dbReference type="ARBA" id="ARBA00010609"/>
    </source>
</evidence>
<accession>A0A9P4K4V1</accession>
<dbReference type="OrthoDB" id="2121828at2759"/>
<proteinExistence type="inferred from homology"/>
<dbReference type="PANTHER" id="PTHR11709:SF71">
    <property type="entry name" value="OXIDOREDUCTASE TPCJ"/>
    <property type="match status" value="1"/>
</dbReference>
<sequence>MTHSLLSLLALAAAGASALSIAGTISPASGSTALSIRDTSGLTPGCQNSKTSRKCWGEYDINTNYYDTIFHTGRTVEYWLTVEEIDCAPDGYRRKCMAANGTIPGPAIIADWGDDVVVHVTNNLATNGTSIHWHGIRQLNNTQYDGVPGVTQCPIPPGQSMTYKFHASQYGTAMYHGHFSLQNSMGLHGPLIINGPATADYDEDLGSVFLSDWDHHTAFEHWSTIATFNVTFNGLPTGLVNGMNTGNCTATNATALDPNCIGGGEKYQVVFEAGKKYRLRLINIATEAWFQFSIDGHRMTVIQADLVPIVPYETDSVLVNMGQRYDVIVEANAVPGDYWLRSGFVSECIPNGAPENITGIVRYNKNSTKIPTSVSTVVQIENCLDEPAARVVPWVPVDLTNMNGGIQLENVTGEYYLNKYLRWSINQPSGGFMWTNWSQPALGDVISGDLGAIPRSNNIFQVGVTAYYKNASSETEWVVLVIEELTPIPGISHPMHLHGHDFLVLAALPNTRWDGTTNGWQLTNPPRRDTASLPQNGHMVIAWALDNPGLWLLHCHIAWHSSQGFGAAVLESPALIPGSGATSDWENDFAPVCENWNDWYPDSPFPQEDSGV</sequence>
<gene>
    <name evidence="11" type="ORF">CC78DRAFT_608527</name>
</gene>
<keyword evidence="2" id="KW-0479">Metal-binding</keyword>
<dbReference type="InterPro" id="IPR011707">
    <property type="entry name" value="Cu-oxidase-like_N"/>
</dbReference>
<dbReference type="GO" id="GO:0005507">
    <property type="term" value="F:copper ion binding"/>
    <property type="evidence" value="ECO:0007669"/>
    <property type="project" value="InterPro"/>
</dbReference>
<feature type="domain" description="Plastocyanin-like" evidence="8">
    <location>
        <begin position="208"/>
        <end position="366"/>
    </location>
</feature>
<evidence type="ECO:0000256" key="7">
    <source>
        <dbReference type="SAM" id="SignalP"/>
    </source>
</evidence>
<dbReference type="SUPFAM" id="SSF49503">
    <property type="entry name" value="Cupredoxins"/>
    <property type="match status" value="3"/>
</dbReference>
<feature type="signal peptide" evidence="7">
    <location>
        <begin position="1"/>
        <end position="18"/>
    </location>
</feature>
<dbReference type="InterPro" id="IPR008972">
    <property type="entry name" value="Cupredoxin"/>
</dbReference>
<dbReference type="InterPro" id="IPR001117">
    <property type="entry name" value="Cu-oxidase_2nd"/>
</dbReference>
<keyword evidence="6" id="KW-0325">Glycoprotein</keyword>
<keyword evidence="4" id="KW-0560">Oxidoreductase</keyword>
<dbReference type="Pfam" id="PF00394">
    <property type="entry name" value="Cu-oxidase"/>
    <property type="match status" value="1"/>
</dbReference>
<reference evidence="12" key="1">
    <citation type="journal article" date="2020" name="Stud. Mycol.">
        <title>101 Dothideomycetes genomes: A test case for predicting lifestyles and emergence of pathogens.</title>
        <authorList>
            <person name="Haridas S."/>
            <person name="Albert R."/>
            <person name="Binder M."/>
            <person name="Bloem J."/>
            <person name="LaButti K."/>
            <person name="Salamov A."/>
            <person name="Andreopoulos B."/>
            <person name="Baker S."/>
            <person name="Barry K."/>
            <person name="Bills G."/>
            <person name="Bluhm B."/>
            <person name="Cannon C."/>
            <person name="Castanera R."/>
            <person name="Culley D."/>
            <person name="Daum C."/>
            <person name="Ezra D."/>
            <person name="Gonzalez J."/>
            <person name="Henrissat B."/>
            <person name="Kuo A."/>
            <person name="Liang C."/>
            <person name="Lipzen A."/>
            <person name="Lutzoni F."/>
            <person name="Magnuson J."/>
            <person name="Mondo S."/>
            <person name="Nolan M."/>
            <person name="Ohm R."/>
            <person name="Pangilinan J."/>
            <person name="Park H.-J."/>
            <person name="Ramirez L."/>
            <person name="Alfaro M."/>
            <person name="Sun H."/>
            <person name="Tritt A."/>
            <person name="Yoshinaga Y."/>
            <person name="Zwiers L.-H."/>
            <person name="Turgeon B."/>
            <person name="Goodwin S."/>
            <person name="Spatafora J."/>
            <person name="Crous P."/>
            <person name="Grigoriev I."/>
        </authorList>
    </citation>
    <scope>NUCLEOTIDE SEQUENCE [LARGE SCALE GENOMIC DNA]</scope>
    <source>
        <strain evidence="12">CBS 304.66</strain>
    </source>
</reference>
<dbReference type="CDD" id="cd13901">
    <property type="entry name" value="CuRO_3_MaLCC_like"/>
    <property type="match status" value="1"/>
</dbReference>
<dbReference type="Pfam" id="PF07732">
    <property type="entry name" value="Cu-oxidase_3"/>
    <property type="match status" value="1"/>
</dbReference>
<dbReference type="CDD" id="cd13854">
    <property type="entry name" value="CuRO_1_MaLCC_like"/>
    <property type="match status" value="1"/>
</dbReference>
<evidence type="ECO:0000256" key="5">
    <source>
        <dbReference type="ARBA" id="ARBA00023008"/>
    </source>
</evidence>
<evidence type="ECO:0000313" key="11">
    <source>
        <dbReference type="EMBL" id="KAF2261332.1"/>
    </source>
</evidence>
<evidence type="ECO:0000256" key="6">
    <source>
        <dbReference type="ARBA" id="ARBA00023180"/>
    </source>
</evidence>
<dbReference type="FunFam" id="2.60.40.420:FF:000021">
    <property type="entry name" value="Extracellular dihydrogeodin oxidase/laccase"/>
    <property type="match status" value="1"/>
</dbReference>
<comment type="caution">
    <text evidence="11">The sequence shown here is derived from an EMBL/GenBank/DDBJ whole genome shotgun (WGS) entry which is preliminary data.</text>
</comment>
<dbReference type="EMBL" id="ML986660">
    <property type="protein sequence ID" value="KAF2261332.1"/>
    <property type="molecule type" value="Genomic_DNA"/>
</dbReference>